<dbReference type="Pfam" id="PF12776">
    <property type="entry name" value="Myb_DNA-bind_3"/>
    <property type="match status" value="1"/>
</dbReference>
<comment type="similarity">
    <text evidence="3">Belongs to the HARBI1 family.</text>
</comment>
<dbReference type="GO" id="GO:0004518">
    <property type="term" value="F:nuclease activity"/>
    <property type="evidence" value="ECO:0007669"/>
    <property type="project" value="UniProtKB-KW"/>
</dbReference>
<dbReference type="Pfam" id="PF26138">
    <property type="entry name" value="DUF8040"/>
    <property type="match status" value="1"/>
</dbReference>
<comment type="subcellular location">
    <subcellularLocation>
        <location evidence="2">Nucleus</location>
    </subcellularLocation>
</comment>
<reference evidence="12" key="2">
    <citation type="journal article" date="2024" name="Plant">
        <title>Genomic evolution and insights into agronomic trait innovations of Sesamum species.</title>
        <authorList>
            <person name="Miao H."/>
            <person name="Wang L."/>
            <person name="Qu L."/>
            <person name="Liu H."/>
            <person name="Sun Y."/>
            <person name="Le M."/>
            <person name="Wang Q."/>
            <person name="Wei S."/>
            <person name="Zheng Y."/>
            <person name="Lin W."/>
            <person name="Duan Y."/>
            <person name="Cao H."/>
            <person name="Xiong S."/>
            <person name="Wang X."/>
            <person name="Wei L."/>
            <person name="Li C."/>
            <person name="Ma Q."/>
            <person name="Ju M."/>
            <person name="Zhao R."/>
            <person name="Li G."/>
            <person name="Mu C."/>
            <person name="Tian Q."/>
            <person name="Mei H."/>
            <person name="Zhang T."/>
            <person name="Gao T."/>
            <person name="Zhang H."/>
        </authorList>
    </citation>
    <scope>NUCLEOTIDE SEQUENCE</scope>
    <source>
        <strain evidence="12">G02</strain>
    </source>
</reference>
<proteinExistence type="inferred from homology"/>
<evidence type="ECO:0000256" key="1">
    <source>
        <dbReference type="ARBA" id="ARBA00001968"/>
    </source>
</evidence>
<evidence type="ECO:0000259" key="10">
    <source>
        <dbReference type="Pfam" id="PF13359"/>
    </source>
</evidence>
<comment type="cofactor">
    <cofactor evidence="1">
        <name>a divalent metal cation</name>
        <dbReference type="ChEBI" id="CHEBI:60240"/>
    </cofactor>
</comment>
<dbReference type="AlphaFoldDB" id="A0AAW2MV13"/>
<evidence type="ECO:0000256" key="3">
    <source>
        <dbReference type="ARBA" id="ARBA00006958"/>
    </source>
</evidence>
<sequence>MQQPNENVSFQSSRYDKVVWTTEMERVFIELMHEEFISHRLQSSTFPPWVWSRITEKMNSVMSQQGCLFTTVQLKGKLSRLRRAWRLLNDMITKGTGWGWDSERNTITDDAGRLEELYQQNPEYKKIVEHGLPRFELCTQMFSRNTAAGGLARSSSQPRRSVHSTHDIDEEQMEGTQSGSRRSRDEYEDTAFSQSPPMMSPPEYTSSPQPSQTCAGPSGSGRRVRRGMSEMQAKKCDTMDRLNESLQGKIDRSGPKATESIERCVDELTKFSDLPDIVFTTALERFHSHSTRTIFLRLNDENKLRCSYARLVFNAPCFLAIVLINITIVHCFCLPIDLLPIIWQAHVKREVPANSTSESPGTPGTPGTPGSNDSDVPEEFLAFRDLICPELFRDNVPRNTSRLQGAEWIAEIMTTPHQGRFYDNIRMTKPCFYALVDALTSRGLLPHGQTSRVSSIEEVALFMQTVGMHKRQRDNMERFQHSLETINRRFHRVLSALCALAPELITRPSFTETHARITNNPDFYPFFKDCIGAMDGTFSTGMGPRVDQNRYRSRKGGLAQNVLAICDFDMNFTYVYAGWEGSAADARVLEQAVSHDNTFPFPPIGKYYLVDAGFTNYQCFLGPYRGTRYHLPEWRGQGRPYGTPQDMFNHAHSRLRNVIERCFGLLKKRFPTTVGDAQLPSTPPDMAYRRYLETAGFPQDLHWTLNVEQRFMWMIVDDNTRAPMRDDAIAEAQMGHWARGLRRHFGYPYTATRFVKKFYELKRRFNQFHAITQLPGIFYDIETFVMVFPSELRPRASRYYPLASRYYQYPEPHYPSMLEVWGPIRLPGVPVEDQGAAEDNESINLLRSPVRGGVDAPIVISDSAAPSVQTHTHIASWDAVEHVARGDGGPQMPHSTSFAARRSPDMGSEVGELDRGQTTSVILGCSLIQVPRLTVMEIAQRVHADHRDSHLGRVTVLRRTVPHRKMRIKCCFNPYKAYI</sequence>
<dbReference type="InterPro" id="IPR058353">
    <property type="entry name" value="DUF8040"/>
</dbReference>
<keyword evidence="4" id="KW-0540">Nuclease</keyword>
<feature type="domain" description="Myb/SANT-like" evidence="9">
    <location>
        <begin position="20"/>
        <end position="108"/>
    </location>
</feature>
<dbReference type="InterPro" id="IPR027806">
    <property type="entry name" value="HARBI1_dom"/>
</dbReference>
<dbReference type="EMBL" id="JACGWJ010000021">
    <property type="protein sequence ID" value="KAL0335477.1"/>
    <property type="molecule type" value="Genomic_DNA"/>
</dbReference>
<dbReference type="Pfam" id="PF13359">
    <property type="entry name" value="DDE_Tnp_4"/>
    <property type="match status" value="1"/>
</dbReference>
<accession>A0AAW2MV13</accession>
<evidence type="ECO:0000256" key="8">
    <source>
        <dbReference type="SAM" id="MobiDB-lite"/>
    </source>
</evidence>
<dbReference type="InterPro" id="IPR024752">
    <property type="entry name" value="Myb/SANT-like_dom"/>
</dbReference>
<feature type="compositionally biased region" description="Polar residues" evidence="8">
    <location>
        <begin position="191"/>
        <end position="215"/>
    </location>
</feature>
<dbReference type="GO" id="GO:0046872">
    <property type="term" value="F:metal ion binding"/>
    <property type="evidence" value="ECO:0007669"/>
    <property type="project" value="UniProtKB-KW"/>
</dbReference>
<keyword evidence="5" id="KW-0479">Metal-binding</keyword>
<feature type="domain" description="DUF8040" evidence="11">
    <location>
        <begin position="400"/>
        <end position="498"/>
    </location>
</feature>
<feature type="region of interest" description="Disordered" evidence="8">
    <location>
        <begin position="353"/>
        <end position="374"/>
    </location>
</feature>
<evidence type="ECO:0000256" key="7">
    <source>
        <dbReference type="ARBA" id="ARBA00023242"/>
    </source>
</evidence>
<dbReference type="PANTHER" id="PTHR22930">
    <property type="match status" value="1"/>
</dbReference>
<dbReference type="InterPro" id="IPR045249">
    <property type="entry name" value="HARBI1-like"/>
</dbReference>
<evidence type="ECO:0000259" key="11">
    <source>
        <dbReference type="Pfam" id="PF26138"/>
    </source>
</evidence>
<feature type="domain" description="DDE Tnp4" evidence="10">
    <location>
        <begin position="544"/>
        <end position="676"/>
    </location>
</feature>
<name>A0AAW2MV13_SESRA</name>
<keyword evidence="7" id="KW-0539">Nucleus</keyword>
<evidence type="ECO:0000256" key="4">
    <source>
        <dbReference type="ARBA" id="ARBA00022722"/>
    </source>
</evidence>
<reference evidence="12" key="1">
    <citation type="submission" date="2020-06" db="EMBL/GenBank/DDBJ databases">
        <authorList>
            <person name="Li T."/>
            <person name="Hu X."/>
            <person name="Zhang T."/>
            <person name="Song X."/>
            <person name="Zhang H."/>
            <person name="Dai N."/>
            <person name="Sheng W."/>
            <person name="Hou X."/>
            <person name="Wei L."/>
        </authorList>
    </citation>
    <scope>NUCLEOTIDE SEQUENCE</scope>
    <source>
        <strain evidence="12">G02</strain>
        <tissue evidence="12">Leaf</tissue>
    </source>
</reference>
<evidence type="ECO:0000256" key="2">
    <source>
        <dbReference type="ARBA" id="ARBA00004123"/>
    </source>
</evidence>
<comment type="caution">
    <text evidence="12">The sequence shown here is derived from an EMBL/GenBank/DDBJ whole genome shotgun (WGS) entry which is preliminary data.</text>
</comment>
<feature type="region of interest" description="Disordered" evidence="8">
    <location>
        <begin position="148"/>
        <end position="229"/>
    </location>
</feature>
<dbReference type="GO" id="GO:0005634">
    <property type="term" value="C:nucleus"/>
    <property type="evidence" value="ECO:0007669"/>
    <property type="project" value="UniProtKB-SubCell"/>
</dbReference>
<evidence type="ECO:0000259" key="9">
    <source>
        <dbReference type="Pfam" id="PF12776"/>
    </source>
</evidence>
<evidence type="ECO:0000256" key="6">
    <source>
        <dbReference type="ARBA" id="ARBA00022801"/>
    </source>
</evidence>
<dbReference type="PANTHER" id="PTHR22930:SF259">
    <property type="entry name" value="OS08G0106900 PROTEIN"/>
    <property type="match status" value="1"/>
</dbReference>
<protein>
    <submittedName>
        <fullName evidence="12">Uncharacterized protein</fullName>
    </submittedName>
</protein>
<evidence type="ECO:0000313" key="12">
    <source>
        <dbReference type="EMBL" id="KAL0335477.1"/>
    </source>
</evidence>
<keyword evidence="6" id="KW-0378">Hydrolase</keyword>
<dbReference type="GO" id="GO:0016787">
    <property type="term" value="F:hydrolase activity"/>
    <property type="evidence" value="ECO:0007669"/>
    <property type="project" value="UniProtKB-KW"/>
</dbReference>
<organism evidence="12">
    <name type="scientific">Sesamum radiatum</name>
    <name type="common">Black benniseed</name>
    <dbReference type="NCBI Taxonomy" id="300843"/>
    <lineage>
        <taxon>Eukaryota</taxon>
        <taxon>Viridiplantae</taxon>
        <taxon>Streptophyta</taxon>
        <taxon>Embryophyta</taxon>
        <taxon>Tracheophyta</taxon>
        <taxon>Spermatophyta</taxon>
        <taxon>Magnoliopsida</taxon>
        <taxon>eudicotyledons</taxon>
        <taxon>Gunneridae</taxon>
        <taxon>Pentapetalae</taxon>
        <taxon>asterids</taxon>
        <taxon>lamiids</taxon>
        <taxon>Lamiales</taxon>
        <taxon>Pedaliaceae</taxon>
        <taxon>Sesamum</taxon>
    </lineage>
</organism>
<gene>
    <name evidence="12" type="ORF">Sradi_4759600</name>
</gene>
<evidence type="ECO:0000256" key="5">
    <source>
        <dbReference type="ARBA" id="ARBA00022723"/>
    </source>
</evidence>